<dbReference type="SMART" id="SM00248">
    <property type="entry name" value="ANK"/>
    <property type="match status" value="8"/>
</dbReference>
<accession>A0A0G4INW1</accession>
<evidence type="ECO:0000256" key="3">
    <source>
        <dbReference type="PROSITE-ProRule" id="PRU00023"/>
    </source>
</evidence>
<evidence type="ECO:0000256" key="2">
    <source>
        <dbReference type="ARBA" id="ARBA00023043"/>
    </source>
</evidence>
<dbReference type="Gene3D" id="1.25.40.20">
    <property type="entry name" value="Ankyrin repeat-containing domain"/>
    <property type="match status" value="4"/>
</dbReference>
<dbReference type="PROSITE" id="PS50088">
    <property type="entry name" value="ANK_REPEAT"/>
    <property type="match status" value="2"/>
</dbReference>
<dbReference type="InterPro" id="IPR002110">
    <property type="entry name" value="Ankyrin_rpt"/>
</dbReference>
<dbReference type="PANTHER" id="PTHR24198">
    <property type="entry name" value="ANKYRIN REPEAT AND PROTEIN KINASE DOMAIN-CONTAINING PROTEIN"/>
    <property type="match status" value="1"/>
</dbReference>
<evidence type="ECO:0000256" key="4">
    <source>
        <dbReference type="SAM" id="SignalP"/>
    </source>
</evidence>
<feature type="repeat" description="ANK" evidence="3">
    <location>
        <begin position="148"/>
        <end position="170"/>
    </location>
</feature>
<evidence type="ECO:0000313" key="5">
    <source>
        <dbReference type="EMBL" id="CEO96855.1"/>
    </source>
</evidence>
<evidence type="ECO:0000256" key="1">
    <source>
        <dbReference type="ARBA" id="ARBA00022737"/>
    </source>
</evidence>
<dbReference type="OrthoDB" id="7729168at2759"/>
<feature type="signal peptide" evidence="4">
    <location>
        <begin position="1"/>
        <end position="28"/>
    </location>
</feature>
<reference evidence="5 6" key="1">
    <citation type="submission" date="2015-02" db="EMBL/GenBank/DDBJ databases">
        <authorList>
            <person name="Chooi Y.-H."/>
        </authorList>
    </citation>
    <scope>NUCLEOTIDE SEQUENCE [LARGE SCALE GENOMIC DNA]</scope>
    <source>
        <strain evidence="5">E3</strain>
    </source>
</reference>
<dbReference type="SUPFAM" id="SSF48403">
    <property type="entry name" value="Ankyrin repeat"/>
    <property type="match status" value="1"/>
</dbReference>
<dbReference type="InterPro" id="IPR036770">
    <property type="entry name" value="Ankyrin_rpt-contain_sf"/>
</dbReference>
<keyword evidence="1" id="KW-0677">Repeat</keyword>
<proteinExistence type="predicted"/>
<gene>
    <name evidence="5" type="ORF">PBRA_005459</name>
</gene>
<name>A0A0G4INW1_PLABS</name>
<evidence type="ECO:0000313" key="6">
    <source>
        <dbReference type="Proteomes" id="UP000039324"/>
    </source>
</evidence>
<keyword evidence="6" id="KW-1185">Reference proteome</keyword>
<protein>
    <submittedName>
        <fullName evidence="5">Uncharacterized protein</fullName>
    </submittedName>
</protein>
<dbReference type="PROSITE" id="PS50297">
    <property type="entry name" value="ANK_REP_REGION"/>
    <property type="match status" value="2"/>
</dbReference>
<dbReference type="Proteomes" id="UP000039324">
    <property type="component" value="Unassembled WGS sequence"/>
</dbReference>
<keyword evidence="2 3" id="KW-0040">ANK repeat</keyword>
<dbReference type="OMA" id="MSISNRN"/>
<keyword evidence="4" id="KW-0732">Signal</keyword>
<dbReference type="Pfam" id="PF12796">
    <property type="entry name" value="Ank_2"/>
    <property type="match status" value="2"/>
</dbReference>
<sequence>MSISNRNRPAQAGYLLLIASLLAPSVMAFSLDALAARITSASVNNWATISSMRGVLEAETFQLLVDRAPALERLRHVADTRQRKSVVDTLRHRLLTGSGNALFINYMGQWHNNLTLLQWAAYHGETVVVQFLLSVPGILVNAVARNPTGRTPLHLASSQGHSAVVALLIEAPKIAVNARDEDHNTPLHLAVLHERVDVVNVLVNADGIDLDAVGQDSIIPLQYAILHWLTNPSTITSSCRLRHIIEALARADARIGPTRTVPLHWAVDHRLKDVVKLLASINGIDVNVLDHAQMTPLCKAVKHDLRHIVEILVKSPRIDANTGNPLLLAIQSGRYDIAELLLSAPGIDVNAGSPLLLAVNGRVVGIAELLVKAPGIDTNAGSPLMVAVKKGFLAVVEVLVKAPGIDINAGDPFSVAVENGDLDIAELLVKAPGFKVSSSGFKKALRMAKENGYNSQLAALMCDLRSRNSNPIGLRAIAHVIKKRFSRLLCSVVQCVPDVYRPLH</sequence>
<organism evidence="5 6">
    <name type="scientific">Plasmodiophora brassicae</name>
    <name type="common">Clubroot disease agent</name>
    <dbReference type="NCBI Taxonomy" id="37360"/>
    <lineage>
        <taxon>Eukaryota</taxon>
        <taxon>Sar</taxon>
        <taxon>Rhizaria</taxon>
        <taxon>Endomyxa</taxon>
        <taxon>Phytomyxea</taxon>
        <taxon>Plasmodiophorida</taxon>
        <taxon>Plasmodiophoridae</taxon>
        <taxon>Plasmodiophora</taxon>
    </lineage>
</organism>
<feature type="repeat" description="ANK" evidence="3">
    <location>
        <begin position="182"/>
        <end position="204"/>
    </location>
</feature>
<dbReference type="PANTHER" id="PTHR24198:SF165">
    <property type="entry name" value="ANKYRIN REPEAT-CONTAINING PROTEIN-RELATED"/>
    <property type="match status" value="1"/>
</dbReference>
<dbReference type="AlphaFoldDB" id="A0A0G4INW1"/>
<dbReference type="EMBL" id="CDSF01000077">
    <property type="protein sequence ID" value="CEO96855.1"/>
    <property type="molecule type" value="Genomic_DNA"/>
</dbReference>
<dbReference type="Pfam" id="PF00023">
    <property type="entry name" value="Ank"/>
    <property type="match status" value="1"/>
</dbReference>
<feature type="chain" id="PRO_5005192843" evidence="4">
    <location>
        <begin position="29"/>
        <end position="504"/>
    </location>
</feature>
<dbReference type="STRING" id="37360.A0A0G4INW1"/>